<dbReference type="GO" id="GO:0005524">
    <property type="term" value="F:ATP binding"/>
    <property type="evidence" value="ECO:0007669"/>
    <property type="project" value="UniProtKB-KW"/>
</dbReference>
<dbReference type="PANTHER" id="PTHR43654">
    <property type="entry name" value="GLUTAMATE 5-KINASE"/>
    <property type="match status" value="1"/>
</dbReference>
<dbReference type="PANTHER" id="PTHR43654:SF1">
    <property type="entry name" value="ISOPENTENYL PHOSPHATE KINASE"/>
    <property type="match status" value="1"/>
</dbReference>
<dbReference type="InterPro" id="IPR036393">
    <property type="entry name" value="AceGlu_kinase-like_sf"/>
</dbReference>
<dbReference type="InterPro" id="IPR001048">
    <property type="entry name" value="Asp/Glu/Uridylate_kinase"/>
</dbReference>
<dbReference type="OrthoDB" id="1934954at2759"/>
<gene>
    <name evidence="6" type="ORF">PSNMU_V1.4_AUG-EV-PASAV3_0007290</name>
</gene>
<dbReference type="GO" id="GO:0005829">
    <property type="term" value="C:cytosol"/>
    <property type="evidence" value="ECO:0007669"/>
    <property type="project" value="TreeGrafter"/>
</dbReference>
<feature type="domain" description="Aspartate/glutamate/uridylate kinase" evidence="5">
    <location>
        <begin position="15"/>
        <end position="135"/>
    </location>
</feature>
<evidence type="ECO:0000313" key="7">
    <source>
        <dbReference type="Proteomes" id="UP000291116"/>
    </source>
</evidence>
<sequence length="224" mass="24588">MTHGGDEYNGVTVLVQSIRETLSAGLVPVIHGDAGLYGTYRDPSARDRFQSMSAGILGGDTLVEIIATHPLIRRKISKAIFLTDVNGVYTKDPKVFQDAVLVKNIFIDPVSGDVMNEVSASGSQHEHDVTGGLEVCAIDTIFCSGSNGTFADKTPIVQMRNLTDFGVAFEIARDVYRRESCVLPRTSPKQGFRSLWQSVARRTCSTPWAPRAWMPVRRTRVGTR</sequence>
<dbReference type="AlphaFoldDB" id="A0A448YW39"/>
<name>A0A448YW39_9STRA</name>
<dbReference type="SUPFAM" id="SSF53633">
    <property type="entry name" value="Carbamate kinase-like"/>
    <property type="match status" value="1"/>
</dbReference>
<proteinExistence type="predicted"/>
<dbReference type="GO" id="GO:0016114">
    <property type="term" value="P:terpenoid biosynthetic process"/>
    <property type="evidence" value="ECO:0007669"/>
    <property type="project" value="TreeGrafter"/>
</dbReference>
<evidence type="ECO:0000259" key="5">
    <source>
        <dbReference type="Pfam" id="PF00696"/>
    </source>
</evidence>
<organism evidence="6 7">
    <name type="scientific">Pseudo-nitzschia multistriata</name>
    <dbReference type="NCBI Taxonomy" id="183589"/>
    <lineage>
        <taxon>Eukaryota</taxon>
        <taxon>Sar</taxon>
        <taxon>Stramenopiles</taxon>
        <taxon>Ochrophyta</taxon>
        <taxon>Bacillariophyta</taxon>
        <taxon>Bacillariophyceae</taxon>
        <taxon>Bacillariophycidae</taxon>
        <taxon>Bacillariales</taxon>
        <taxon>Bacillariaceae</taxon>
        <taxon>Pseudo-nitzschia</taxon>
    </lineage>
</organism>
<evidence type="ECO:0000256" key="1">
    <source>
        <dbReference type="ARBA" id="ARBA00022679"/>
    </source>
</evidence>
<dbReference type="Gene3D" id="3.40.1160.10">
    <property type="entry name" value="Acetylglutamate kinase-like"/>
    <property type="match status" value="1"/>
</dbReference>
<keyword evidence="2" id="KW-0547">Nucleotide-binding</keyword>
<evidence type="ECO:0000313" key="6">
    <source>
        <dbReference type="EMBL" id="VEU34001.1"/>
    </source>
</evidence>
<dbReference type="GO" id="GO:0102043">
    <property type="term" value="F:isopentenyl phosphate kinase activity"/>
    <property type="evidence" value="ECO:0007669"/>
    <property type="project" value="TreeGrafter"/>
</dbReference>
<accession>A0A448YW39</accession>
<dbReference type="GO" id="GO:0016301">
    <property type="term" value="F:kinase activity"/>
    <property type="evidence" value="ECO:0007669"/>
    <property type="project" value="UniProtKB-KW"/>
</dbReference>
<keyword evidence="4" id="KW-0067">ATP-binding</keyword>
<reference evidence="6 7" key="1">
    <citation type="submission" date="2019-01" db="EMBL/GenBank/DDBJ databases">
        <authorList>
            <person name="Ferrante I. M."/>
        </authorList>
    </citation>
    <scope>NUCLEOTIDE SEQUENCE [LARGE SCALE GENOMIC DNA]</scope>
    <source>
        <strain evidence="6 7">B856</strain>
    </source>
</reference>
<evidence type="ECO:0000256" key="4">
    <source>
        <dbReference type="ARBA" id="ARBA00022840"/>
    </source>
</evidence>
<evidence type="ECO:0000256" key="3">
    <source>
        <dbReference type="ARBA" id="ARBA00022777"/>
    </source>
</evidence>
<protein>
    <recommendedName>
        <fullName evidence="5">Aspartate/glutamate/uridylate kinase domain-containing protein</fullName>
    </recommendedName>
</protein>
<dbReference type="EMBL" id="CAACVS010000015">
    <property type="protein sequence ID" value="VEU34001.1"/>
    <property type="molecule type" value="Genomic_DNA"/>
</dbReference>
<dbReference type="Pfam" id="PF00696">
    <property type="entry name" value="AA_kinase"/>
    <property type="match status" value="1"/>
</dbReference>
<keyword evidence="7" id="KW-1185">Reference proteome</keyword>
<dbReference type="Proteomes" id="UP000291116">
    <property type="component" value="Unassembled WGS sequence"/>
</dbReference>
<evidence type="ECO:0000256" key="2">
    <source>
        <dbReference type="ARBA" id="ARBA00022741"/>
    </source>
</evidence>
<keyword evidence="3" id="KW-0418">Kinase</keyword>
<keyword evidence="1" id="KW-0808">Transferase</keyword>